<dbReference type="RefSeq" id="WP_043055933.1">
    <property type="nucleotide sequence ID" value="NZ_LXEY01000004.1"/>
</dbReference>
<keyword evidence="4 9" id="KW-0812">Transmembrane</keyword>
<organism evidence="12 13">
    <name type="scientific">Enteractinococcus helveticum</name>
    <dbReference type="NCBI Taxonomy" id="1837282"/>
    <lineage>
        <taxon>Bacteria</taxon>
        <taxon>Bacillati</taxon>
        <taxon>Actinomycetota</taxon>
        <taxon>Actinomycetes</taxon>
        <taxon>Micrococcales</taxon>
        <taxon>Micrococcaceae</taxon>
    </lineage>
</organism>
<keyword evidence="7 9" id="KW-1133">Transmembrane helix</keyword>
<reference evidence="12 13" key="1">
    <citation type="submission" date="2016-04" db="EMBL/GenBank/DDBJ databases">
        <title>First whole genome shotgun sequence of the bacterium Enteractinococcus sp. strain UASWS1574.</title>
        <authorList>
            <person name="Crovadore J."/>
            <person name="Chablais R."/>
            <person name="Lefort F."/>
        </authorList>
    </citation>
    <scope>NUCLEOTIDE SEQUENCE [LARGE SCALE GENOMIC DNA]</scope>
    <source>
        <strain evidence="12 13">UASWS1574</strain>
    </source>
</reference>
<evidence type="ECO:0000259" key="10">
    <source>
        <dbReference type="PROSITE" id="PS50893"/>
    </source>
</evidence>
<keyword evidence="2" id="KW-0813">Transport</keyword>
<evidence type="ECO:0000256" key="9">
    <source>
        <dbReference type="SAM" id="Phobius"/>
    </source>
</evidence>
<dbReference type="SMART" id="SM00382">
    <property type="entry name" value="AAA"/>
    <property type="match status" value="1"/>
</dbReference>
<dbReference type="GO" id="GO:0015421">
    <property type="term" value="F:ABC-type oligopeptide transporter activity"/>
    <property type="evidence" value="ECO:0007669"/>
    <property type="project" value="TreeGrafter"/>
</dbReference>
<dbReference type="GO" id="GO:0016887">
    <property type="term" value="F:ATP hydrolysis activity"/>
    <property type="evidence" value="ECO:0007669"/>
    <property type="project" value="InterPro"/>
</dbReference>
<dbReference type="GO" id="GO:0005886">
    <property type="term" value="C:plasma membrane"/>
    <property type="evidence" value="ECO:0007669"/>
    <property type="project" value="UniProtKB-SubCell"/>
</dbReference>
<dbReference type="Gene3D" id="3.40.50.300">
    <property type="entry name" value="P-loop containing nucleotide triphosphate hydrolases"/>
    <property type="match status" value="1"/>
</dbReference>
<evidence type="ECO:0000256" key="7">
    <source>
        <dbReference type="ARBA" id="ARBA00022989"/>
    </source>
</evidence>
<sequence length="575" mass="61795">MLKLLARFARPYSGHLVAVVVLQLATVGAILFLPALNAQIIDDGIATGNTDVIWGLGGVMLAVALVQLAASVGSVWFAAVASMSIGRDLRAEIFRRVSRFSSYQMSQFGPATLITRATNDVQQLQMVTLMGMSLLVMAPIMGIGGVVMAMREDAGLSWLVWIAAPVVILIMILAALKMMPLFRQMQEAIDDVNHTLREQITGMRVVRAFVREEYETARFTKANQHLTDLAIGVGKIFVLLFPLISLVLHGATAAVLWYGGLRVDAGLVEVGSLTAFMQYLLQILMAVMMATMIFLMIPRAMVSAKRINEVLATEPELTEGTFEPEEPAGNLEFRNVTYAYPGADMPVLEDINFSAAPGQTVGIIGSTGSGKTTLLNLIPRLTDTTAGDVLIDGAPVSAYSREALSNIVGMVPQKAYLFSGTVASNMRFGAPDATEDDVWAALDTAQAADFVSVRDTKDDVGLHSAIAQGGTDVSGGQRQRLAIGRALAAKPKIYLFDDSFSALDATTDAKLRAALTDQLADATILIVAQRVATIRDADRILVLEHGRIVGDGTHDQLLKTNTVYQQIVESQVGHD</sequence>
<dbReference type="PROSITE" id="PS50893">
    <property type="entry name" value="ABC_TRANSPORTER_2"/>
    <property type="match status" value="1"/>
</dbReference>
<dbReference type="InterPro" id="IPR003439">
    <property type="entry name" value="ABC_transporter-like_ATP-bd"/>
</dbReference>
<keyword evidence="3" id="KW-1003">Cell membrane</keyword>
<evidence type="ECO:0000256" key="3">
    <source>
        <dbReference type="ARBA" id="ARBA00022475"/>
    </source>
</evidence>
<evidence type="ECO:0000256" key="8">
    <source>
        <dbReference type="ARBA" id="ARBA00023136"/>
    </source>
</evidence>
<evidence type="ECO:0000256" key="4">
    <source>
        <dbReference type="ARBA" id="ARBA00022692"/>
    </source>
</evidence>
<dbReference type="GO" id="GO:0005524">
    <property type="term" value="F:ATP binding"/>
    <property type="evidence" value="ECO:0007669"/>
    <property type="project" value="UniProtKB-KW"/>
</dbReference>
<dbReference type="InterPro" id="IPR003593">
    <property type="entry name" value="AAA+_ATPase"/>
</dbReference>
<dbReference type="PROSITE" id="PS50929">
    <property type="entry name" value="ABC_TM1F"/>
    <property type="match status" value="1"/>
</dbReference>
<protein>
    <submittedName>
        <fullName evidence="12">Multidrug ABC transporter ATP-binding protein</fullName>
    </submittedName>
</protein>
<keyword evidence="5" id="KW-0547">Nucleotide-binding</keyword>
<dbReference type="SUPFAM" id="SSF90123">
    <property type="entry name" value="ABC transporter transmembrane region"/>
    <property type="match status" value="1"/>
</dbReference>
<feature type="domain" description="ABC transporter" evidence="10">
    <location>
        <begin position="331"/>
        <end position="570"/>
    </location>
</feature>
<feature type="transmembrane region" description="Helical" evidence="9">
    <location>
        <begin position="279"/>
        <end position="297"/>
    </location>
</feature>
<dbReference type="EMBL" id="LXEY01000004">
    <property type="protein sequence ID" value="OAV63059.1"/>
    <property type="molecule type" value="Genomic_DNA"/>
</dbReference>
<keyword evidence="13" id="KW-1185">Reference proteome</keyword>
<dbReference type="PANTHER" id="PTHR43394">
    <property type="entry name" value="ATP-DEPENDENT PERMEASE MDL1, MITOCHONDRIAL"/>
    <property type="match status" value="1"/>
</dbReference>
<feature type="transmembrane region" description="Helical" evidence="9">
    <location>
        <begin position="156"/>
        <end position="176"/>
    </location>
</feature>
<dbReference type="Pfam" id="PF00005">
    <property type="entry name" value="ABC_tran"/>
    <property type="match status" value="1"/>
</dbReference>
<evidence type="ECO:0000256" key="5">
    <source>
        <dbReference type="ARBA" id="ARBA00022741"/>
    </source>
</evidence>
<feature type="transmembrane region" description="Helical" evidence="9">
    <location>
        <begin position="236"/>
        <end position="259"/>
    </location>
</feature>
<accession>A0A1B7M3F1</accession>
<dbReference type="Proteomes" id="UP000078292">
    <property type="component" value="Unassembled WGS sequence"/>
</dbReference>
<dbReference type="InterPro" id="IPR017871">
    <property type="entry name" value="ABC_transporter-like_CS"/>
</dbReference>
<keyword evidence="6 12" id="KW-0067">ATP-binding</keyword>
<dbReference type="InterPro" id="IPR036640">
    <property type="entry name" value="ABC1_TM_sf"/>
</dbReference>
<gene>
    <name evidence="12" type="ORF">A6F49_03165</name>
</gene>
<dbReference type="PROSITE" id="PS00211">
    <property type="entry name" value="ABC_TRANSPORTER_1"/>
    <property type="match status" value="1"/>
</dbReference>
<dbReference type="InterPro" id="IPR027417">
    <property type="entry name" value="P-loop_NTPase"/>
</dbReference>
<feature type="transmembrane region" description="Helical" evidence="9">
    <location>
        <begin position="12"/>
        <end position="33"/>
    </location>
</feature>
<comment type="caution">
    <text evidence="12">The sequence shown here is derived from an EMBL/GenBank/DDBJ whole genome shotgun (WGS) entry which is preliminary data.</text>
</comment>
<dbReference type="InterPro" id="IPR039421">
    <property type="entry name" value="Type_1_exporter"/>
</dbReference>
<evidence type="ECO:0000259" key="11">
    <source>
        <dbReference type="PROSITE" id="PS50929"/>
    </source>
</evidence>
<evidence type="ECO:0000256" key="2">
    <source>
        <dbReference type="ARBA" id="ARBA00022448"/>
    </source>
</evidence>
<feature type="transmembrane region" description="Helical" evidence="9">
    <location>
        <begin position="126"/>
        <end position="150"/>
    </location>
</feature>
<keyword evidence="8 9" id="KW-0472">Membrane</keyword>
<proteinExistence type="predicted"/>
<evidence type="ECO:0000313" key="13">
    <source>
        <dbReference type="Proteomes" id="UP000078292"/>
    </source>
</evidence>
<dbReference type="Pfam" id="PF00664">
    <property type="entry name" value="ABC_membrane"/>
    <property type="match status" value="1"/>
</dbReference>
<dbReference type="InterPro" id="IPR011527">
    <property type="entry name" value="ABC1_TM_dom"/>
</dbReference>
<dbReference type="PANTHER" id="PTHR43394:SF1">
    <property type="entry name" value="ATP-BINDING CASSETTE SUB-FAMILY B MEMBER 10, MITOCHONDRIAL"/>
    <property type="match status" value="1"/>
</dbReference>
<evidence type="ECO:0000256" key="1">
    <source>
        <dbReference type="ARBA" id="ARBA00004651"/>
    </source>
</evidence>
<comment type="subcellular location">
    <subcellularLocation>
        <location evidence="1">Cell membrane</location>
        <topology evidence="1">Multi-pass membrane protein</topology>
    </subcellularLocation>
</comment>
<dbReference type="STRING" id="1837282.A6F49_03165"/>
<dbReference type="CDD" id="cd18548">
    <property type="entry name" value="ABC_6TM_Tm287_like"/>
    <property type="match status" value="1"/>
</dbReference>
<dbReference type="Gene3D" id="1.20.1560.10">
    <property type="entry name" value="ABC transporter type 1, transmembrane domain"/>
    <property type="match status" value="1"/>
</dbReference>
<dbReference type="SUPFAM" id="SSF52540">
    <property type="entry name" value="P-loop containing nucleoside triphosphate hydrolases"/>
    <property type="match status" value="1"/>
</dbReference>
<evidence type="ECO:0000313" key="12">
    <source>
        <dbReference type="EMBL" id="OAV63059.1"/>
    </source>
</evidence>
<feature type="transmembrane region" description="Helical" evidence="9">
    <location>
        <begin position="53"/>
        <end position="80"/>
    </location>
</feature>
<name>A0A1B7M3F1_9MICC</name>
<dbReference type="OrthoDB" id="9806127at2"/>
<feature type="domain" description="ABC transmembrane type-1" evidence="11">
    <location>
        <begin position="17"/>
        <end position="299"/>
    </location>
</feature>
<evidence type="ECO:0000256" key="6">
    <source>
        <dbReference type="ARBA" id="ARBA00022840"/>
    </source>
</evidence>
<dbReference type="FunFam" id="3.40.50.300:FF:000854">
    <property type="entry name" value="Multidrug ABC transporter ATP-binding protein"/>
    <property type="match status" value="1"/>
</dbReference>
<dbReference type="AlphaFoldDB" id="A0A1B7M3F1"/>